<dbReference type="AlphaFoldDB" id="A0A4Y2Q6F5"/>
<comment type="caution">
    <text evidence="1">The sequence shown here is derived from an EMBL/GenBank/DDBJ whole genome shotgun (WGS) entry which is preliminary data.</text>
</comment>
<dbReference type="EMBL" id="BGPR01013223">
    <property type="protein sequence ID" value="GBN59718.1"/>
    <property type="molecule type" value="Genomic_DNA"/>
</dbReference>
<reference evidence="1 2" key="1">
    <citation type="journal article" date="2019" name="Sci. Rep.">
        <title>Orb-weaving spider Araneus ventricosus genome elucidates the spidroin gene catalogue.</title>
        <authorList>
            <person name="Kono N."/>
            <person name="Nakamura H."/>
            <person name="Ohtoshi R."/>
            <person name="Moran D.A.P."/>
            <person name="Shinohara A."/>
            <person name="Yoshida Y."/>
            <person name="Fujiwara M."/>
            <person name="Mori M."/>
            <person name="Tomita M."/>
            <person name="Arakawa K."/>
        </authorList>
    </citation>
    <scope>NUCLEOTIDE SEQUENCE [LARGE SCALE GENOMIC DNA]</scope>
</reference>
<evidence type="ECO:0000313" key="2">
    <source>
        <dbReference type="Proteomes" id="UP000499080"/>
    </source>
</evidence>
<name>A0A4Y2Q6F5_ARAVE</name>
<keyword evidence="2" id="KW-1185">Reference proteome</keyword>
<organism evidence="1 2">
    <name type="scientific">Araneus ventricosus</name>
    <name type="common">Orbweaver spider</name>
    <name type="synonym">Epeira ventricosa</name>
    <dbReference type="NCBI Taxonomy" id="182803"/>
    <lineage>
        <taxon>Eukaryota</taxon>
        <taxon>Metazoa</taxon>
        <taxon>Ecdysozoa</taxon>
        <taxon>Arthropoda</taxon>
        <taxon>Chelicerata</taxon>
        <taxon>Arachnida</taxon>
        <taxon>Araneae</taxon>
        <taxon>Araneomorphae</taxon>
        <taxon>Entelegynae</taxon>
        <taxon>Araneoidea</taxon>
        <taxon>Araneidae</taxon>
        <taxon>Araneus</taxon>
    </lineage>
</organism>
<accession>A0A4Y2Q6F5</accession>
<dbReference type="Proteomes" id="UP000499080">
    <property type="component" value="Unassembled WGS sequence"/>
</dbReference>
<protein>
    <submittedName>
        <fullName evidence="1">Uncharacterized protein</fullName>
    </submittedName>
</protein>
<gene>
    <name evidence="1" type="ORF">AVEN_253235_1</name>
</gene>
<proteinExistence type="predicted"/>
<evidence type="ECO:0000313" key="1">
    <source>
        <dbReference type="EMBL" id="GBN59718.1"/>
    </source>
</evidence>
<sequence>MGKSRTSRDFKNLLFDMFTMRIKACVISWLKLQQTRFVEFGRLRPESVLDVYLDLIITCKLLDGKKFLEMRKQMEAGWS</sequence>